<dbReference type="Proteomes" id="UP000283589">
    <property type="component" value="Unassembled WGS sequence"/>
</dbReference>
<comment type="caution">
    <text evidence="1">The sequence shown here is derived from an EMBL/GenBank/DDBJ whole genome shotgun (WGS) entry which is preliminary data.</text>
</comment>
<reference evidence="1 2" key="1">
    <citation type="submission" date="2018-08" db="EMBL/GenBank/DDBJ databases">
        <title>A genome reference for cultivated species of the human gut microbiota.</title>
        <authorList>
            <person name="Zou Y."/>
            <person name="Xue W."/>
            <person name="Luo G."/>
        </authorList>
    </citation>
    <scope>NUCLEOTIDE SEQUENCE [LARGE SCALE GENOMIC DNA]</scope>
    <source>
        <strain evidence="1 2">AF14-49</strain>
    </source>
</reference>
<name>A0A412WUZ7_9BACT</name>
<dbReference type="AlphaFoldDB" id="A0A412WUZ7"/>
<accession>A0A412WUZ7</accession>
<sequence length="185" mass="21368">MDNGIGNRLLEFVYALSPNKPFVHFEVILDKDGNPEMSYIGMNYGERGKIGYTQAALINEYKDELLFHEFFHVFQYAGKEPALNRSDELEAYLAQYFYASSREYSAWVIDKKFTERIMELASYIDASTGYLRKGVDYEEFYNVYTSALDYLDGHPNYSGDGWTSGRVEAGLYPFQKLAKLLNQNL</sequence>
<evidence type="ECO:0000313" key="2">
    <source>
        <dbReference type="Proteomes" id="UP000283589"/>
    </source>
</evidence>
<organism evidence="1 2">
    <name type="scientific">Butyricimonas virosa</name>
    <dbReference type="NCBI Taxonomy" id="544645"/>
    <lineage>
        <taxon>Bacteria</taxon>
        <taxon>Pseudomonadati</taxon>
        <taxon>Bacteroidota</taxon>
        <taxon>Bacteroidia</taxon>
        <taxon>Bacteroidales</taxon>
        <taxon>Odoribacteraceae</taxon>
        <taxon>Butyricimonas</taxon>
    </lineage>
</organism>
<dbReference type="EMBL" id="QRZA01000040">
    <property type="protein sequence ID" value="RGV31078.1"/>
    <property type="molecule type" value="Genomic_DNA"/>
</dbReference>
<gene>
    <name evidence="1" type="ORF">DWW18_18810</name>
</gene>
<protein>
    <submittedName>
        <fullName evidence="1">Uncharacterized protein</fullName>
    </submittedName>
</protein>
<evidence type="ECO:0000313" key="1">
    <source>
        <dbReference type="EMBL" id="RGV31078.1"/>
    </source>
</evidence>
<proteinExistence type="predicted"/>